<dbReference type="EMBL" id="BAABYW010000002">
    <property type="protein sequence ID" value="GAA6411629.1"/>
    <property type="molecule type" value="Genomic_DNA"/>
</dbReference>
<feature type="transmembrane region" description="Helical" evidence="1">
    <location>
        <begin position="172"/>
        <end position="194"/>
    </location>
</feature>
<dbReference type="Proteomes" id="UP001600943">
    <property type="component" value="Unassembled WGS sequence"/>
</dbReference>
<feature type="transmembrane region" description="Helical" evidence="1">
    <location>
        <begin position="105"/>
        <end position="128"/>
    </location>
</feature>
<feature type="transmembrane region" description="Helical" evidence="1">
    <location>
        <begin position="60"/>
        <end position="84"/>
    </location>
</feature>
<keyword evidence="3" id="KW-1185">Reference proteome</keyword>
<keyword evidence="1" id="KW-0472">Membrane</keyword>
<proteinExistence type="predicted"/>
<comment type="caution">
    <text evidence="2">The sequence shown here is derived from an EMBL/GenBank/DDBJ whole genome shotgun (WGS) entry which is preliminary data.</text>
</comment>
<reference evidence="2 3" key="1">
    <citation type="submission" date="2024-04" db="EMBL/GenBank/DDBJ databases">
        <title>Defined microbial consortia suppress multidrug-resistant proinflammatory Enterobacteriaceae via ecological control.</title>
        <authorList>
            <person name="Furuichi M."/>
            <person name="Kawaguchi T."/>
            <person name="Pust M."/>
            <person name="Yasuma K."/>
            <person name="Plichta D."/>
            <person name="Hasegawa N."/>
            <person name="Ohya T."/>
            <person name="Bhattarai S."/>
            <person name="Sasajima S."/>
            <person name="Aoto Y."/>
            <person name="Tuganbaev T."/>
            <person name="Yaginuma M."/>
            <person name="Ueda M."/>
            <person name="Okahashi N."/>
            <person name="Amafuji K."/>
            <person name="Kiridooshi Y."/>
            <person name="Sugita K."/>
            <person name="Strazar M."/>
            <person name="Skelly A."/>
            <person name="Suda W."/>
            <person name="Hattori M."/>
            <person name="Nakamoto N."/>
            <person name="Caballero S."/>
            <person name="Norman J."/>
            <person name="Olle B."/>
            <person name="Tanoue T."/>
            <person name="Arita M."/>
            <person name="Bucci V."/>
            <person name="Atarashi K."/>
            <person name="Xavier R."/>
            <person name="Honda K."/>
        </authorList>
    </citation>
    <scope>NUCLEOTIDE SEQUENCE [LARGE SCALE GENOMIC DNA]</scope>
    <source>
        <strain evidence="3">k04-0078-D8-1</strain>
    </source>
</reference>
<feature type="transmembrane region" description="Helical" evidence="1">
    <location>
        <begin position="214"/>
        <end position="233"/>
    </location>
</feature>
<keyword evidence="1" id="KW-1133">Transmembrane helix</keyword>
<evidence type="ECO:0000313" key="2">
    <source>
        <dbReference type="EMBL" id="GAA6411629.1"/>
    </source>
</evidence>
<protein>
    <submittedName>
        <fullName evidence="2">ABC transporter permease</fullName>
    </submittedName>
</protein>
<dbReference type="RefSeq" id="WP_390410278.1">
    <property type="nucleotide sequence ID" value="NZ_BAABYW010000002.1"/>
</dbReference>
<sequence>MRAVRMCFLQMLLFIKKDRMLSAACFAPLLAGAAFRFLVPVLDRKMAGWFSGALILMPYYGLIDVFFSMLASIMFCYAAAMVILEEVDDHIAGYLFVTVLGKEGYLLARLGIPAAAAFVFTVILLPFFRLHGSGISSIVCLAAGGALQGLILALLIAALSANKLEGMAVTKLSSLTVMGAAVPYFFHGNVQYVFSWLPSFWMGKLAYHGELLYILPMMATSALWIWFLVKWFVNKI</sequence>
<keyword evidence="1" id="KW-0812">Transmembrane</keyword>
<name>A0ABQ0BJL2_9FIRM</name>
<evidence type="ECO:0000313" key="3">
    <source>
        <dbReference type="Proteomes" id="UP001600943"/>
    </source>
</evidence>
<feature type="transmembrane region" description="Helical" evidence="1">
    <location>
        <begin position="134"/>
        <end position="160"/>
    </location>
</feature>
<evidence type="ECO:0000256" key="1">
    <source>
        <dbReference type="SAM" id="Phobius"/>
    </source>
</evidence>
<organism evidence="2 3">
    <name type="scientific">Blautia hominis</name>
    <dbReference type="NCBI Taxonomy" id="2025493"/>
    <lineage>
        <taxon>Bacteria</taxon>
        <taxon>Bacillati</taxon>
        <taxon>Bacillota</taxon>
        <taxon>Clostridia</taxon>
        <taxon>Lachnospirales</taxon>
        <taxon>Lachnospiraceae</taxon>
        <taxon>Blautia</taxon>
    </lineage>
</organism>
<accession>A0ABQ0BJL2</accession>
<gene>
    <name evidence="2" type="ORF">K040078D81_57460</name>
</gene>